<evidence type="ECO:0000313" key="8">
    <source>
        <dbReference type="Proteomes" id="UP000655420"/>
    </source>
</evidence>
<sequence>MRYRQRRLGEVAEGGSQGLDYANALTAARAWFDRPDTRTLAAESYPLGCCRSLKICPAGAIVTVGHALDDYVEWKRLAAARSHFETNLSLINHHIVPRLAEIPLDEFNGLHLRDFARQVLETPPKRGRQEQGAQRGISSLSEDQLRKRKKTLNTLISILRVAFQMAWENGRTDNDRCWRCLRRLPNVDRPRMLFLTRQECRVLLSRCRPDLRRFVLGALYSGCRATELHRLRVADVARHGYGIFVAPVKTYRPRFVFLPDEGMLFFLSLCEGRPSHSLIFVRDDGRPWEPRHNRYLFKRAVRDAGLPAEFVFHGLRHTYASQLVQAGTPLSIVAEQLGHASTSTVSNTYGHLAPQVREAEIRRRFEPIREEEQDSMRSASLKSGTDWSDAPDWRSYARVDDDTSWPKSNFSKAGADALRLLRRGELTRAPGRRGIVDRDE</sequence>
<dbReference type="PANTHER" id="PTHR30349:SF64">
    <property type="entry name" value="PROPHAGE INTEGRASE INTD-RELATED"/>
    <property type="match status" value="1"/>
</dbReference>
<dbReference type="EMBL" id="JAEHHL010000003">
    <property type="protein sequence ID" value="MBK0399010.1"/>
    <property type="molecule type" value="Genomic_DNA"/>
</dbReference>
<gene>
    <name evidence="7" type="ORF">H0I76_07400</name>
</gene>
<dbReference type="Gene3D" id="1.10.443.10">
    <property type="entry name" value="Intergrase catalytic core"/>
    <property type="match status" value="1"/>
</dbReference>
<evidence type="ECO:0000256" key="2">
    <source>
        <dbReference type="ARBA" id="ARBA00022908"/>
    </source>
</evidence>
<keyword evidence="2" id="KW-0229">DNA integration</keyword>
<protein>
    <submittedName>
        <fullName evidence="7">Site-specific integrase</fullName>
    </submittedName>
</protein>
<dbReference type="RefSeq" id="WP_200608859.1">
    <property type="nucleotide sequence ID" value="NZ_JAEHHL010000003.1"/>
</dbReference>
<dbReference type="GO" id="GO:0006310">
    <property type="term" value="P:DNA recombination"/>
    <property type="evidence" value="ECO:0007669"/>
    <property type="project" value="UniProtKB-KW"/>
</dbReference>
<feature type="domain" description="Tyr recombinase" evidence="6">
    <location>
        <begin position="190"/>
        <end position="362"/>
    </location>
</feature>
<evidence type="ECO:0000256" key="4">
    <source>
        <dbReference type="ARBA" id="ARBA00023172"/>
    </source>
</evidence>
<keyword evidence="8" id="KW-1185">Reference proteome</keyword>
<dbReference type="GO" id="GO:0015074">
    <property type="term" value="P:DNA integration"/>
    <property type="evidence" value="ECO:0007669"/>
    <property type="project" value="UniProtKB-KW"/>
</dbReference>
<keyword evidence="4" id="KW-0233">DNA recombination</keyword>
<keyword evidence="3" id="KW-0238">DNA-binding</keyword>
<organism evidence="7 8">
    <name type="scientific">Thermohalobaculum xanthum</name>
    <dbReference type="NCBI Taxonomy" id="2753746"/>
    <lineage>
        <taxon>Bacteria</taxon>
        <taxon>Pseudomonadati</taxon>
        <taxon>Pseudomonadota</taxon>
        <taxon>Alphaproteobacteria</taxon>
        <taxon>Rhodobacterales</taxon>
        <taxon>Paracoccaceae</taxon>
        <taxon>Thermohalobaculum</taxon>
    </lineage>
</organism>
<feature type="compositionally biased region" description="Polar residues" evidence="5">
    <location>
        <begin position="376"/>
        <end position="386"/>
    </location>
</feature>
<proteinExistence type="inferred from homology"/>
<comment type="similarity">
    <text evidence="1">Belongs to the 'phage' integrase family.</text>
</comment>
<evidence type="ECO:0000256" key="3">
    <source>
        <dbReference type="ARBA" id="ARBA00023125"/>
    </source>
</evidence>
<dbReference type="GO" id="GO:0003677">
    <property type="term" value="F:DNA binding"/>
    <property type="evidence" value="ECO:0007669"/>
    <property type="project" value="UniProtKB-KW"/>
</dbReference>
<name>A0A8J7M6D4_9RHOB</name>
<dbReference type="PANTHER" id="PTHR30349">
    <property type="entry name" value="PHAGE INTEGRASE-RELATED"/>
    <property type="match status" value="1"/>
</dbReference>
<dbReference type="Gene3D" id="1.10.150.130">
    <property type="match status" value="1"/>
</dbReference>
<feature type="region of interest" description="Disordered" evidence="5">
    <location>
        <begin position="121"/>
        <end position="140"/>
    </location>
</feature>
<evidence type="ECO:0000256" key="1">
    <source>
        <dbReference type="ARBA" id="ARBA00008857"/>
    </source>
</evidence>
<accession>A0A8J7M6D4</accession>
<evidence type="ECO:0000256" key="5">
    <source>
        <dbReference type="SAM" id="MobiDB-lite"/>
    </source>
</evidence>
<evidence type="ECO:0000259" key="6">
    <source>
        <dbReference type="PROSITE" id="PS51898"/>
    </source>
</evidence>
<dbReference type="Pfam" id="PF00589">
    <property type="entry name" value="Phage_integrase"/>
    <property type="match status" value="1"/>
</dbReference>
<dbReference type="InterPro" id="IPR050090">
    <property type="entry name" value="Tyrosine_recombinase_XerCD"/>
</dbReference>
<dbReference type="InterPro" id="IPR002104">
    <property type="entry name" value="Integrase_catalytic"/>
</dbReference>
<dbReference type="SUPFAM" id="SSF56349">
    <property type="entry name" value="DNA breaking-rejoining enzymes"/>
    <property type="match status" value="1"/>
</dbReference>
<feature type="region of interest" description="Disordered" evidence="5">
    <location>
        <begin position="367"/>
        <end position="393"/>
    </location>
</feature>
<dbReference type="AlphaFoldDB" id="A0A8J7M6D4"/>
<dbReference type="InterPro" id="IPR010998">
    <property type="entry name" value="Integrase_recombinase_N"/>
</dbReference>
<comment type="caution">
    <text evidence="7">The sequence shown here is derived from an EMBL/GenBank/DDBJ whole genome shotgun (WGS) entry which is preliminary data.</text>
</comment>
<dbReference type="CDD" id="cd00796">
    <property type="entry name" value="INT_Rci_Hp1_C"/>
    <property type="match status" value="1"/>
</dbReference>
<evidence type="ECO:0000313" key="7">
    <source>
        <dbReference type="EMBL" id="MBK0399010.1"/>
    </source>
</evidence>
<dbReference type="InterPro" id="IPR013762">
    <property type="entry name" value="Integrase-like_cat_sf"/>
</dbReference>
<reference evidence="7" key="1">
    <citation type="submission" date="2020-12" db="EMBL/GenBank/DDBJ databases">
        <title>Bacterial taxonomy.</title>
        <authorList>
            <person name="Pan X."/>
        </authorList>
    </citation>
    <scope>NUCLEOTIDE SEQUENCE</scope>
    <source>
        <strain evidence="7">M0105</strain>
    </source>
</reference>
<dbReference type="PROSITE" id="PS51898">
    <property type="entry name" value="TYR_RECOMBINASE"/>
    <property type="match status" value="1"/>
</dbReference>
<dbReference type="Proteomes" id="UP000655420">
    <property type="component" value="Unassembled WGS sequence"/>
</dbReference>
<dbReference type="InterPro" id="IPR011010">
    <property type="entry name" value="DNA_brk_join_enz"/>
</dbReference>